<dbReference type="PANTHER" id="PTHR10903">
    <property type="entry name" value="GTPASE, IMAP FAMILY MEMBER-RELATED"/>
    <property type="match status" value="1"/>
</dbReference>
<dbReference type="AlphaFoldDB" id="A0A813MFH4"/>
<reference evidence="7" key="1">
    <citation type="submission" date="2021-02" db="EMBL/GenBank/DDBJ databases">
        <authorList>
            <person name="Nowell W R."/>
        </authorList>
    </citation>
    <scope>NUCLEOTIDE SEQUENCE</scope>
</reference>
<feature type="domain" description="AIG1-type G" evidence="6">
    <location>
        <begin position="9"/>
        <end position="200"/>
    </location>
</feature>
<evidence type="ECO:0000256" key="2">
    <source>
        <dbReference type="ARBA" id="ARBA00022741"/>
    </source>
</evidence>
<dbReference type="Proteomes" id="UP000663860">
    <property type="component" value="Unassembled WGS sequence"/>
</dbReference>
<evidence type="ECO:0000259" key="6">
    <source>
        <dbReference type="Pfam" id="PF04548"/>
    </source>
</evidence>
<sequence>MASATTCGLILLGNSGVGKSFLANRLLDDDEAFESKFSARSVTRHTEWKNMSTFIGKHIYSVANIPGLVEANQKLIDENRTEIMKAFEQCPFATVLFVFGHKNGRIPDEDLVAFMKINEAYEFPSTSLALIVNGIPSDRLEDYKEKTAQLLQELTHIDKGRIYFIEKVSSEESKKNIHGVLVEAVAKCQPIYHQKKHDIELLAEEISRLKTESKQRQEQLLAQEYEYNTKRQQVNVIRELRQEYNRPSQPLQTAHAHTPVNKTSTDSNRRLQDSTEIIPSRNELHQSHTENLLHNPDRDNVIQLAQQLEDASKETSDWIRQIQPPPPSVIIVYEKESDGALKIIKKGYTSIKDHFKNVLNGSHSHDLQHPSTPQNANEYNSYVHNNADLNHPALDPRRSKPPKRRSTKD</sequence>
<protein>
    <recommendedName>
        <fullName evidence="6">AIG1-type G domain-containing protein</fullName>
    </recommendedName>
</protein>
<dbReference type="Proteomes" id="UP000663868">
    <property type="component" value="Unassembled WGS sequence"/>
</dbReference>
<dbReference type="InterPro" id="IPR006703">
    <property type="entry name" value="G_AIG1"/>
</dbReference>
<feature type="compositionally biased region" description="Polar residues" evidence="5">
    <location>
        <begin position="369"/>
        <end position="379"/>
    </location>
</feature>
<evidence type="ECO:0000256" key="1">
    <source>
        <dbReference type="ARBA" id="ARBA00008535"/>
    </source>
</evidence>
<evidence type="ECO:0000256" key="5">
    <source>
        <dbReference type="SAM" id="MobiDB-lite"/>
    </source>
</evidence>
<dbReference type="PANTHER" id="PTHR10903:SF170">
    <property type="entry name" value="GTPASE IMAP FAMILY MEMBER 7"/>
    <property type="match status" value="1"/>
</dbReference>
<dbReference type="SUPFAM" id="SSF52540">
    <property type="entry name" value="P-loop containing nucleoside triphosphate hydrolases"/>
    <property type="match status" value="1"/>
</dbReference>
<feature type="region of interest" description="Disordered" evidence="5">
    <location>
        <begin position="386"/>
        <end position="409"/>
    </location>
</feature>
<dbReference type="InterPro" id="IPR045058">
    <property type="entry name" value="GIMA/IAN/Toc"/>
</dbReference>
<evidence type="ECO:0000313" key="9">
    <source>
        <dbReference type="Proteomes" id="UP000663860"/>
    </source>
</evidence>
<keyword evidence="3" id="KW-0342">GTP-binding</keyword>
<dbReference type="Gene3D" id="3.40.50.300">
    <property type="entry name" value="P-loop containing nucleotide triphosphate hydrolases"/>
    <property type="match status" value="1"/>
</dbReference>
<gene>
    <name evidence="7" type="ORF">IZO911_LOCUS1871</name>
    <name evidence="8" type="ORF">KXQ929_LOCUS25445</name>
</gene>
<keyword evidence="4" id="KW-0175">Coiled coil</keyword>
<keyword evidence="2" id="KW-0547">Nucleotide-binding</keyword>
<feature type="region of interest" description="Disordered" evidence="5">
    <location>
        <begin position="360"/>
        <end position="379"/>
    </location>
</feature>
<comment type="similarity">
    <text evidence="1">Belongs to the TRAFAC class TrmE-Era-EngA-EngB-Septin-like GTPase superfamily. AIG1/Toc34/Toc159-like paraseptin GTPase family. IAN subfamily.</text>
</comment>
<feature type="region of interest" description="Disordered" evidence="5">
    <location>
        <begin position="246"/>
        <end position="272"/>
    </location>
</feature>
<feature type="compositionally biased region" description="Basic residues" evidence="5">
    <location>
        <begin position="399"/>
        <end position="409"/>
    </location>
</feature>
<dbReference type="GO" id="GO:0005525">
    <property type="term" value="F:GTP binding"/>
    <property type="evidence" value="ECO:0007669"/>
    <property type="project" value="UniProtKB-KW"/>
</dbReference>
<comment type="caution">
    <text evidence="7">The sequence shown here is derived from an EMBL/GenBank/DDBJ whole genome shotgun (WGS) entry which is preliminary data.</text>
</comment>
<evidence type="ECO:0000256" key="3">
    <source>
        <dbReference type="ARBA" id="ARBA00023134"/>
    </source>
</evidence>
<organism evidence="7 9">
    <name type="scientific">Adineta steineri</name>
    <dbReference type="NCBI Taxonomy" id="433720"/>
    <lineage>
        <taxon>Eukaryota</taxon>
        <taxon>Metazoa</taxon>
        <taxon>Spiralia</taxon>
        <taxon>Gnathifera</taxon>
        <taxon>Rotifera</taxon>
        <taxon>Eurotatoria</taxon>
        <taxon>Bdelloidea</taxon>
        <taxon>Adinetida</taxon>
        <taxon>Adinetidae</taxon>
        <taxon>Adineta</taxon>
    </lineage>
</organism>
<feature type="coiled-coil region" evidence="4">
    <location>
        <begin position="192"/>
        <end position="219"/>
    </location>
</feature>
<evidence type="ECO:0000256" key="4">
    <source>
        <dbReference type="SAM" id="Coils"/>
    </source>
</evidence>
<dbReference type="Pfam" id="PF04548">
    <property type="entry name" value="AIG1"/>
    <property type="match status" value="1"/>
</dbReference>
<proteinExistence type="inferred from homology"/>
<evidence type="ECO:0000313" key="8">
    <source>
        <dbReference type="EMBL" id="CAF3948165.1"/>
    </source>
</evidence>
<dbReference type="EMBL" id="CAJNOE010000008">
    <property type="protein sequence ID" value="CAF0720553.1"/>
    <property type="molecule type" value="Genomic_DNA"/>
</dbReference>
<dbReference type="EMBL" id="CAJOBB010002208">
    <property type="protein sequence ID" value="CAF3948165.1"/>
    <property type="molecule type" value="Genomic_DNA"/>
</dbReference>
<evidence type="ECO:0000313" key="7">
    <source>
        <dbReference type="EMBL" id="CAF0720553.1"/>
    </source>
</evidence>
<accession>A0A813MFH4</accession>
<dbReference type="InterPro" id="IPR027417">
    <property type="entry name" value="P-loop_NTPase"/>
</dbReference>
<name>A0A813MFH4_9BILA</name>